<dbReference type="Pfam" id="PF14534">
    <property type="entry name" value="DUF4440"/>
    <property type="match status" value="1"/>
</dbReference>
<keyword evidence="1" id="KW-0732">Signal</keyword>
<evidence type="ECO:0000259" key="2">
    <source>
        <dbReference type="Pfam" id="PF14534"/>
    </source>
</evidence>
<dbReference type="Proteomes" id="UP001226434">
    <property type="component" value="Unassembled WGS sequence"/>
</dbReference>
<dbReference type="InterPro" id="IPR032710">
    <property type="entry name" value="NTF2-like_dom_sf"/>
</dbReference>
<feature type="domain" description="DUF4440" evidence="2">
    <location>
        <begin position="27"/>
        <end position="135"/>
    </location>
</feature>
<name>A0ABT6RJ54_9BACT</name>
<accession>A0ABT6RJ54</accession>
<organism evidence="3 4">
    <name type="scientific">Pinibacter soli</name>
    <dbReference type="NCBI Taxonomy" id="3044211"/>
    <lineage>
        <taxon>Bacteria</taxon>
        <taxon>Pseudomonadati</taxon>
        <taxon>Bacteroidota</taxon>
        <taxon>Chitinophagia</taxon>
        <taxon>Chitinophagales</taxon>
        <taxon>Chitinophagaceae</taxon>
        <taxon>Pinibacter</taxon>
    </lineage>
</organism>
<feature type="signal peptide" evidence="1">
    <location>
        <begin position="1"/>
        <end position="19"/>
    </location>
</feature>
<protein>
    <submittedName>
        <fullName evidence="3">Nuclear transport factor 2 family protein</fullName>
    </submittedName>
</protein>
<reference evidence="3 4" key="1">
    <citation type="submission" date="2023-05" db="EMBL/GenBank/DDBJ databases">
        <title>Genome sequence of Pinibacter sp. MAH-24.</title>
        <authorList>
            <person name="Huq M.A."/>
        </authorList>
    </citation>
    <scope>NUCLEOTIDE SEQUENCE [LARGE SCALE GENOMIC DNA]</scope>
    <source>
        <strain evidence="3 4">MAH-24</strain>
    </source>
</reference>
<dbReference type="Gene3D" id="3.10.450.50">
    <property type="match status" value="1"/>
</dbReference>
<dbReference type="InterPro" id="IPR027843">
    <property type="entry name" value="DUF4440"/>
</dbReference>
<evidence type="ECO:0000313" key="3">
    <source>
        <dbReference type="EMBL" id="MDI3322486.1"/>
    </source>
</evidence>
<sequence>MKKLLTAAFFLLTLAPVFSQSKNEEAIRKVLNDQLQAWNRGNIDDFMKGYWKSDSLIFVGKSGVTYGYQNTLDNYKKNYKDTVQMGKLFFEVLQVKPLSGDTYFVVGKWFLKRTVGDIGGIYTLLFKKINGKWLIIADHSS</sequence>
<evidence type="ECO:0000313" key="4">
    <source>
        <dbReference type="Proteomes" id="UP001226434"/>
    </source>
</evidence>
<dbReference type="RefSeq" id="WP_282336607.1">
    <property type="nucleotide sequence ID" value="NZ_JASBRG010000007.1"/>
</dbReference>
<keyword evidence="4" id="KW-1185">Reference proteome</keyword>
<gene>
    <name evidence="3" type="ORF">QJ048_22045</name>
</gene>
<dbReference type="EMBL" id="JASBRG010000007">
    <property type="protein sequence ID" value="MDI3322486.1"/>
    <property type="molecule type" value="Genomic_DNA"/>
</dbReference>
<feature type="chain" id="PRO_5047020323" evidence="1">
    <location>
        <begin position="20"/>
        <end position="141"/>
    </location>
</feature>
<evidence type="ECO:0000256" key="1">
    <source>
        <dbReference type="SAM" id="SignalP"/>
    </source>
</evidence>
<comment type="caution">
    <text evidence="3">The sequence shown here is derived from an EMBL/GenBank/DDBJ whole genome shotgun (WGS) entry which is preliminary data.</text>
</comment>
<proteinExistence type="predicted"/>
<dbReference type="SUPFAM" id="SSF54427">
    <property type="entry name" value="NTF2-like"/>
    <property type="match status" value="1"/>
</dbReference>